<evidence type="ECO:0000259" key="5">
    <source>
        <dbReference type="Pfam" id="PF05057"/>
    </source>
</evidence>
<dbReference type="InterPro" id="IPR029058">
    <property type="entry name" value="AB_hydrolase_fold"/>
</dbReference>
<organism evidence="6 7">
    <name type="scientific">Pterulicium gracile</name>
    <dbReference type="NCBI Taxonomy" id="1884261"/>
    <lineage>
        <taxon>Eukaryota</taxon>
        <taxon>Fungi</taxon>
        <taxon>Dikarya</taxon>
        <taxon>Basidiomycota</taxon>
        <taxon>Agaricomycotina</taxon>
        <taxon>Agaricomycetes</taxon>
        <taxon>Agaricomycetidae</taxon>
        <taxon>Agaricales</taxon>
        <taxon>Pleurotineae</taxon>
        <taxon>Pterulaceae</taxon>
        <taxon>Pterulicium</taxon>
    </lineage>
</organism>
<accession>A0A5C3QT73</accession>
<dbReference type="Pfam" id="PF05057">
    <property type="entry name" value="DUF676"/>
    <property type="match status" value="1"/>
</dbReference>
<dbReference type="InterPro" id="IPR007751">
    <property type="entry name" value="DUF676_lipase-like"/>
</dbReference>
<evidence type="ECO:0000256" key="4">
    <source>
        <dbReference type="SAM" id="SignalP"/>
    </source>
</evidence>
<feature type="region of interest" description="Disordered" evidence="2">
    <location>
        <begin position="382"/>
        <end position="443"/>
    </location>
</feature>
<dbReference type="PANTHER" id="PTHR12482">
    <property type="entry name" value="LIPASE ROG1-RELATED-RELATED"/>
    <property type="match status" value="1"/>
</dbReference>
<proteinExistence type="inferred from homology"/>
<keyword evidence="3" id="KW-0472">Membrane</keyword>
<sequence>MASVHLLLLIHGLWGNPTHLDELARIAQETHAEAAADGTVLRVLVAKTNANSATYDGIDWGGERVTQEVYEEKERIESEGKTITKFSITGYSLGGLIARYVIGILKQRQFFDTAEPMNFNTIATPHIGLPIWNGTFFASVSNFFGPILLSRTGEQFYGVDNYASTGMPLLEVMADSNRIFYQALASFRNKRIYANAVRDTTVPYVTACIEEEDPFAEWDTNGMEIKMNEKYPALVESWSPSEGFQSQEVQPAQMFGTPSWFRQRKATKTNKTEKRATLPPFLQFRFPFNILFYTLLPVLIPIGVTLALTRLSLDSRSSRRRLRQLEKELSKDSPSGRKLITILSELEKEVEVAVGDAVDHLMDNPSSSLSRPVAAVQSLTSSSSSSSLQSSPSSQFLSPSSSTSNSTSVSASSSSSNLEEKEIEKATRGARADKGSMTKPALTPLQRRLARMMNTMPELKKERAMFRKVANSHGIIISRDVKRFAMHKEGEPVVRHWAEQLLV</sequence>
<feature type="compositionally biased region" description="Basic and acidic residues" evidence="2">
    <location>
        <begin position="418"/>
        <end position="436"/>
    </location>
</feature>
<gene>
    <name evidence="6" type="ORF">BDV98DRAFT_601602</name>
</gene>
<evidence type="ECO:0000313" key="6">
    <source>
        <dbReference type="EMBL" id="TFL05193.1"/>
    </source>
</evidence>
<feature type="domain" description="DUF676" evidence="5">
    <location>
        <begin position="3"/>
        <end position="206"/>
    </location>
</feature>
<dbReference type="PANTHER" id="PTHR12482:SF62">
    <property type="entry name" value="LIPASE ROG1-RELATED"/>
    <property type="match status" value="1"/>
</dbReference>
<protein>
    <submittedName>
        <fullName evidence="6">Putative serine esterase-domain-containing protein</fullName>
    </submittedName>
</protein>
<comment type="similarity">
    <text evidence="1">Belongs to the putative lipase ROG1 family.</text>
</comment>
<keyword evidence="3" id="KW-1133">Transmembrane helix</keyword>
<dbReference type="OrthoDB" id="273452at2759"/>
<evidence type="ECO:0000256" key="1">
    <source>
        <dbReference type="ARBA" id="ARBA00007920"/>
    </source>
</evidence>
<dbReference type="Gene3D" id="3.40.50.1820">
    <property type="entry name" value="alpha/beta hydrolase"/>
    <property type="match status" value="1"/>
</dbReference>
<reference evidence="6 7" key="1">
    <citation type="journal article" date="2019" name="Nat. Ecol. Evol.">
        <title>Megaphylogeny resolves global patterns of mushroom evolution.</title>
        <authorList>
            <person name="Varga T."/>
            <person name="Krizsan K."/>
            <person name="Foldi C."/>
            <person name="Dima B."/>
            <person name="Sanchez-Garcia M."/>
            <person name="Sanchez-Ramirez S."/>
            <person name="Szollosi G.J."/>
            <person name="Szarkandi J.G."/>
            <person name="Papp V."/>
            <person name="Albert L."/>
            <person name="Andreopoulos W."/>
            <person name="Angelini C."/>
            <person name="Antonin V."/>
            <person name="Barry K.W."/>
            <person name="Bougher N.L."/>
            <person name="Buchanan P."/>
            <person name="Buyck B."/>
            <person name="Bense V."/>
            <person name="Catcheside P."/>
            <person name="Chovatia M."/>
            <person name="Cooper J."/>
            <person name="Damon W."/>
            <person name="Desjardin D."/>
            <person name="Finy P."/>
            <person name="Geml J."/>
            <person name="Haridas S."/>
            <person name="Hughes K."/>
            <person name="Justo A."/>
            <person name="Karasinski D."/>
            <person name="Kautmanova I."/>
            <person name="Kiss B."/>
            <person name="Kocsube S."/>
            <person name="Kotiranta H."/>
            <person name="LaButti K.M."/>
            <person name="Lechner B.E."/>
            <person name="Liimatainen K."/>
            <person name="Lipzen A."/>
            <person name="Lukacs Z."/>
            <person name="Mihaltcheva S."/>
            <person name="Morgado L.N."/>
            <person name="Niskanen T."/>
            <person name="Noordeloos M.E."/>
            <person name="Ohm R.A."/>
            <person name="Ortiz-Santana B."/>
            <person name="Ovrebo C."/>
            <person name="Racz N."/>
            <person name="Riley R."/>
            <person name="Savchenko A."/>
            <person name="Shiryaev A."/>
            <person name="Soop K."/>
            <person name="Spirin V."/>
            <person name="Szebenyi C."/>
            <person name="Tomsovsky M."/>
            <person name="Tulloss R.E."/>
            <person name="Uehling J."/>
            <person name="Grigoriev I.V."/>
            <person name="Vagvolgyi C."/>
            <person name="Papp T."/>
            <person name="Martin F.M."/>
            <person name="Miettinen O."/>
            <person name="Hibbett D.S."/>
            <person name="Nagy L.G."/>
        </authorList>
    </citation>
    <scope>NUCLEOTIDE SEQUENCE [LARGE SCALE GENOMIC DNA]</scope>
    <source>
        <strain evidence="6 7">CBS 309.79</strain>
    </source>
</reference>
<keyword evidence="3" id="KW-0812">Transmembrane</keyword>
<name>A0A5C3QT73_9AGAR</name>
<dbReference type="SUPFAM" id="SSF53474">
    <property type="entry name" value="alpha/beta-Hydrolases"/>
    <property type="match status" value="1"/>
</dbReference>
<dbReference type="AlphaFoldDB" id="A0A5C3QT73"/>
<keyword evidence="4" id="KW-0732">Signal</keyword>
<feature type="compositionally biased region" description="Low complexity" evidence="2">
    <location>
        <begin position="382"/>
        <end position="416"/>
    </location>
</feature>
<dbReference type="InterPro" id="IPR044294">
    <property type="entry name" value="Lipase-like"/>
</dbReference>
<evidence type="ECO:0000313" key="7">
    <source>
        <dbReference type="Proteomes" id="UP000305067"/>
    </source>
</evidence>
<keyword evidence="7" id="KW-1185">Reference proteome</keyword>
<feature type="chain" id="PRO_5022723317" evidence="4">
    <location>
        <begin position="16"/>
        <end position="503"/>
    </location>
</feature>
<dbReference type="STRING" id="1884261.A0A5C3QT73"/>
<feature type="transmembrane region" description="Helical" evidence="3">
    <location>
        <begin position="290"/>
        <end position="313"/>
    </location>
</feature>
<dbReference type="EMBL" id="ML178817">
    <property type="protein sequence ID" value="TFL05193.1"/>
    <property type="molecule type" value="Genomic_DNA"/>
</dbReference>
<feature type="signal peptide" evidence="4">
    <location>
        <begin position="1"/>
        <end position="15"/>
    </location>
</feature>
<dbReference type="Proteomes" id="UP000305067">
    <property type="component" value="Unassembled WGS sequence"/>
</dbReference>
<evidence type="ECO:0000256" key="3">
    <source>
        <dbReference type="SAM" id="Phobius"/>
    </source>
</evidence>
<evidence type="ECO:0000256" key="2">
    <source>
        <dbReference type="SAM" id="MobiDB-lite"/>
    </source>
</evidence>